<name>A0A8D8QUC1_9HEMI</name>
<keyword evidence="2" id="KW-0732">Signal</keyword>
<feature type="compositionally biased region" description="Acidic residues" evidence="1">
    <location>
        <begin position="305"/>
        <end position="318"/>
    </location>
</feature>
<sequence length="318" mass="36782">MTTGMSTGPLVLCFVLMAKSSLTSGFFMPPPMPPMPPIPRIQFPSTFPFNNGGSFSRTNSFSGPSAFPSAHQVTFTSNRMTPQLQETLDQHMTALDQQMKNLDRHLDKQMTNLDRHLNQQAKHHAKQIEKEMDRQEKQMHRQRKRVEEQFKQNQKELAKRLAREERQRQIEEMARLQEQEQLQAAAIVDALREVNWANVQQHVKELLNFYNFKVEDIPVKVVQAIPSDTRDTIMNVLDRAQKFLENSLSKTENGDCNKVADDKMVQAGIGEQDKREGTQKKDIKDVGKEEKNEKDVKEEKKLEEGSEETEEENEEEEE</sequence>
<dbReference type="EMBL" id="HBUF01101619">
    <property type="protein sequence ID" value="CAG6638206.1"/>
    <property type="molecule type" value="Transcribed_RNA"/>
</dbReference>
<protein>
    <submittedName>
        <fullName evidence="3">Uncharacterized protein</fullName>
    </submittedName>
</protein>
<dbReference type="EMBL" id="HBUF01101622">
    <property type="protein sequence ID" value="CAG6638209.1"/>
    <property type="molecule type" value="Transcribed_RNA"/>
</dbReference>
<feature type="region of interest" description="Disordered" evidence="1">
    <location>
        <begin position="267"/>
        <end position="318"/>
    </location>
</feature>
<feature type="compositionally biased region" description="Basic and acidic residues" evidence="1">
    <location>
        <begin position="126"/>
        <end position="154"/>
    </location>
</feature>
<evidence type="ECO:0000256" key="2">
    <source>
        <dbReference type="SAM" id="SignalP"/>
    </source>
</evidence>
<feature type="compositionally biased region" description="Basic and acidic residues" evidence="1">
    <location>
        <begin position="271"/>
        <end position="304"/>
    </location>
</feature>
<feature type="chain" id="PRO_5035638641" evidence="2">
    <location>
        <begin position="26"/>
        <end position="318"/>
    </location>
</feature>
<proteinExistence type="predicted"/>
<accession>A0A8D8QUC1</accession>
<evidence type="ECO:0000256" key="1">
    <source>
        <dbReference type="SAM" id="MobiDB-lite"/>
    </source>
</evidence>
<organism evidence="3">
    <name type="scientific">Cacopsylla melanoneura</name>
    <dbReference type="NCBI Taxonomy" id="428564"/>
    <lineage>
        <taxon>Eukaryota</taxon>
        <taxon>Metazoa</taxon>
        <taxon>Ecdysozoa</taxon>
        <taxon>Arthropoda</taxon>
        <taxon>Hexapoda</taxon>
        <taxon>Insecta</taxon>
        <taxon>Pterygota</taxon>
        <taxon>Neoptera</taxon>
        <taxon>Paraneoptera</taxon>
        <taxon>Hemiptera</taxon>
        <taxon>Sternorrhyncha</taxon>
        <taxon>Psylloidea</taxon>
        <taxon>Psyllidae</taxon>
        <taxon>Psyllinae</taxon>
        <taxon>Cacopsylla</taxon>
    </lineage>
</organism>
<dbReference type="AlphaFoldDB" id="A0A8D8QUC1"/>
<evidence type="ECO:0000313" key="3">
    <source>
        <dbReference type="EMBL" id="CAG6638206.1"/>
    </source>
</evidence>
<feature type="region of interest" description="Disordered" evidence="1">
    <location>
        <begin position="119"/>
        <end position="154"/>
    </location>
</feature>
<feature type="signal peptide" evidence="2">
    <location>
        <begin position="1"/>
        <end position="25"/>
    </location>
</feature>
<reference evidence="3" key="1">
    <citation type="submission" date="2021-05" db="EMBL/GenBank/DDBJ databases">
        <authorList>
            <person name="Alioto T."/>
            <person name="Alioto T."/>
            <person name="Gomez Garrido J."/>
        </authorList>
    </citation>
    <scope>NUCLEOTIDE SEQUENCE</scope>
</reference>